<comment type="caution">
    <text evidence="1">The sequence shown here is derived from an EMBL/GenBank/DDBJ whole genome shotgun (WGS) entry which is preliminary data.</text>
</comment>
<evidence type="ECO:0000313" key="2">
    <source>
        <dbReference type="Proteomes" id="UP001153076"/>
    </source>
</evidence>
<evidence type="ECO:0000313" key="1">
    <source>
        <dbReference type="EMBL" id="KAJ8448660.1"/>
    </source>
</evidence>
<protein>
    <submittedName>
        <fullName evidence="1">Uncharacterized protein</fullName>
    </submittedName>
</protein>
<name>A0A9Q1KT92_9CARY</name>
<organism evidence="1 2">
    <name type="scientific">Carnegiea gigantea</name>
    <dbReference type="NCBI Taxonomy" id="171969"/>
    <lineage>
        <taxon>Eukaryota</taxon>
        <taxon>Viridiplantae</taxon>
        <taxon>Streptophyta</taxon>
        <taxon>Embryophyta</taxon>
        <taxon>Tracheophyta</taxon>
        <taxon>Spermatophyta</taxon>
        <taxon>Magnoliopsida</taxon>
        <taxon>eudicotyledons</taxon>
        <taxon>Gunneridae</taxon>
        <taxon>Pentapetalae</taxon>
        <taxon>Caryophyllales</taxon>
        <taxon>Cactineae</taxon>
        <taxon>Cactaceae</taxon>
        <taxon>Cactoideae</taxon>
        <taxon>Echinocereeae</taxon>
        <taxon>Carnegiea</taxon>
    </lineage>
</organism>
<dbReference type="Proteomes" id="UP001153076">
    <property type="component" value="Unassembled WGS sequence"/>
</dbReference>
<reference evidence="1" key="1">
    <citation type="submission" date="2022-04" db="EMBL/GenBank/DDBJ databases">
        <title>Carnegiea gigantea Genome sequencing and assembly v2.</title>
        <authorList>
            <person name="Copetti D."/>
            <person name="Sanderson M.J."/>
            <person name="Burquez A."/>
            <person name="Wojciechowski M.F."/>
        </authorList>
    </citation>
    <scope>NUCLEOTIDE SEQUENCE</scope>
    <source>
        <strain evidence="1">SGP5-SGP5p</strain>
        <tissue evidence="1">Aerial part</tissue>
    </source>
</reference>
<keyword evidence="2" id="KW-1185">Reference proteome</keyword>
<dbReference type="EMBL" id="JAKOGI010000028">
    <property type="protein sequence ID" value="KAJ8448660.1"/>
    <property type="molecule type" value="Genomic_DNA"/>
</dbReference>
<dbReference type="AlphaFoldDB" id="A0A9Q1KT92"/>
<proteinExistence type="predicted"/>
<accession>A0A9Q1KT92</accession>
<sequence length="225" mass="26070">MEDPRADNWARIMSDATSRMSFLRVTPVSPLESSSRMAEALSLKHRWSLITRTSVYLDSFRACFRLVSKIAAPPILNRQLRTSLGRSLPEYKPVVSISVLRIITLDSLWTNSKFWAKAMARMLALQPIPERLKVLTSDLISNLLTIMEEREGEEQKALQLTMRKSMSRGQWLDLTRRSSMMGKRTIWASWIEFKMAQSNLLVRDMEERKGFESASRELRRGYHVC</sequence>
<dbReference type="OrthoDB" id="1546741at2759"/>
<gene>
    <name evidence="1" type="ORF">Cgig2_010547</name>
</gene>